<dbReference type="RefSeq" id="WP_131453063.1">
    <property type="nucleotide sequence ID" value="NZ_BMJK01000001.1"/>
</dbReference>
<keyword evidence="1" id="KW-1133">Transmembrane helix</keyword>
<reference evidence="2 3" key="1">
    <citation type="submission" date="2019-12" db="EMBL/GenBank/DDBJ databases">
        <title>Genomic-based taxomic classification of the family Erythrobacteraceae.</title>
        <authorList>
            <person name="Xu L."/>
        </authorList>
    </citation>
    <scope>NUCLEOTIDE SEQUENCE [LARGE SCALE GENOMIC DNA]</scope>
    <source>
        <strain evidence="2 3">RC4-10-4</strain>
    </source>
</reference>
<dbReference type="Proteomes" id="UP000460626">
    <property type="component" value="Unassembled WGS sequence"/>
</dbReference>
<protein>
    <submittedName>
        <fullName evidence="2">Uncharacterized protein</fullName>
    </submittedName>
</protein>
<accession>A0A845A1L3</accession>
<evidence type="ECO:0000256" key="1">
    <source>
        <dbReference type="SAM" id="Phobius"/>
    </source>
</evidence>
<dbReference type="Gene3D" id="1.10.150.20">
    <property type="entry name" value="5' to 3' exonuclease, C-terminal subdomain"/>
    <property type="match status" value="1"/>
</dbReference>
<name>A0A845A1L3_9SPHN</name>
<proteinExistence type="predicted"/>
<evidence type="ECO:0000313" key="3">
    <source>
        <dbReference type="Proteomes" id="UP000460626"/>
    </source>
</evidence>
<gene>
    <name evidence="2" type="ORF">GRI62_09330</name>
</gene>
<dbReference type="EMBL" id="WTYH01000001">
    <property type="protein sequence ID" value="MXO93808.1"/>
    <property type="molecule type" value="Genomic_DNA"/>
</dbReference>
<dbReference type="AlphaFoldDB" id="A0A845A1L3"/>
<keyword evidence="1" id="KW-0472">Membrane</keyword>
<keyword evidence="3" id="KW-1185">Reference proteome</keyword>
<comment type="caution">
    <text evidence="2">The sequence shown here is derived from an EMBL/GenBank/DDBJ whole genome shotgun (WGS) entry which is preliminary data.</text>
</comment>
<keyword evidence="1" id="KW-0812">Transmembrane</keyword>
<evidence type="ECO:0000313" key="2">
    <source>
        <dbReference type="EMBL" id="MXO93808.1"/>
    </source>
</evidence>
<feature type="transmembrane region" description="Helical" evidence="1">
    <location>
        <begin position="9"/>
        <end position="27"/>
    </location>
</feature>
<organism evidence="2 3">
    <name type="scientific">Aurantiacibacter arachoides</name>
    <dbReference type="NCBI Taxonomy" id="1850444"/>
    <lineage>
        <taxon>Bacteria</taxon>
        <taxon>Pseudomonadati</taxon>
        <taxon>Pseudomonadota</taxon>
        <taxon>Alphaproteobacteria</taxon>
        <taxon>Sphingomonadales</taxon>
        <taxon>Erythrobacteraceae</taxon>
        <taxon>Aurantiacibacter</taxon>
    </lineage>
</organism>
<dbReference type="OrthoDB" id="9807941at2"/>
<sequence length="215" mass="23152">MTQFIQDNLVFIIIAVVVATLVLWWLVNASRKTKVEIEERGDSETVARRNQALIDAPSAASSAVPRREAPTTERDEIEAVAPGHVSAAANFDSTAAATEQGDAEAGAPGSAREAIRQVPAELARKPAEPAAPTVSHEGDDLLRIKGVGPRIVPLLAEQGVTRLAQIAAWDDAAIDRIDAQMGRFQGRIRRDEWVDQARLLAADDLAGYEARFGKL</sequence>